<proteinExistence type="predicted"/>
<evidence type="ECO:0000256" key="1">
    <source>
        <dbReference type="SAM" id="MobiDB-lite"/>
    </source>
</evidence>
<name>C3X8R9_OXAFO</name>
<evidence type="ECO:0000313" key="3">
    <source>
        <dbReference type="EMBL" id="EEO29595.1"/>
    </source>
</evidence>
<gene>
    <name evidence="3" type="ORF">OFBG_00623</name>
</gene>
<dbReference type="HOGENOM" id="CLU_707576_0_0_4"/>
<feature type="domain" description="Phage tail collar" evidence="2">
    <location>
        <begin position="110"/>
        <end position="167"/>
    </location>
</feature>
<keyword evidence="4" id="KW-1185">Reference proteome</keyword>
<dbReference type="Gene3D" id="3.90.1340.10">
    <property type="entry name" value="Phage tail collar domain"/>
    <property type="match status" value="1"/>
</dbReference>
<evidence type="ECO:0000313" key="4">
    <source>
        <dbReference type="Proteomes" id="UP000005089"/>
    </source>
</evidence>
<sequence>MGKTMTRLPEKDVLSGTKTPRTTTGEMKLALGSLRDFLAELFGEDSSDRDKARKTMGIDLSVLASHADMQEVLLDKADRTEVQVALSAKADREELAALEVEIAKRGRPIGSIDYFAMAALPSGYLKADGAEVGRETYPDLFAAIGTVFGEGNGETTFNLPDLIGRFPQGSARPGQRVQAGLPNITGKFRAKAAAGEIPGGAFYGIGNIGGGSSDNSAPNYEEIGFDASKSNLIYGASDTVQPAALTLLACIKAFDAASNPGLVDVAGLARDVHRLSQAVDNKLDKTVNDVRLRYVCDAHRSDCGWYRKWSDGWVEQGGISPMGTISLLLPFDSTDYVAMKQWTNTGVTSVITTNTSRVSDLVCVRSKTTTSFSAVDPGFMTGQIGWYACGYAGSSDNS</sequence>
<dbReference type="STRING" id="847.BRW83_1611"/>
<feature type="region of interest" description="Disordered" evidence="1">
    <location>
        <begin position="1"/>
        <end position="22"/>
    </location>
</feature>
<dbReference type="Proteomes" id="UP000005089">
    <property type="component" value="Unassembled WGS sequence"/>
</dbReference>
<dbReference type="SUPFAM" id="SSF88874">
    <property type="entry name" value="Receptor-binding domain of short tail fibre protein gp12"/>
    <property type="match status" value="1"/>
</dbReference>
<reference evidence="3 4" key="1">
    <citation type="submission" date="2009-02" db="EMBL/GenBank/DDBJ databases">
        <title>The Genome Sequence of Oxalobacter formigenes OXCC13.</title>
        <authorList>
            <consortium name="The Broad Institute Genome Sequencing Platform"/>
            <person name="Ward D."/>
            <person name="Young S.K."/>
            <person name="Kodira C.D."/>
            <person name="Zeng Q."/>
            <person name="Koehrsen M."/>
            <person name="Alvarado L."/>
            <person name="Berlin A."/>
            <person name="Borenstein D."/>
            <person name="Chen Z."/>
            <person name="Engels R."/>
            <person name="Freedman E."/>
            <person name="Gellesch M."/>
            <person name="Goldberg J."/>
            <person name="Griggs A."/>
            <person name="Gujja S."/>
            <person name="Heiman D."/>
            <person name="Hepburn T."/>
            <person name="Howarth C."/>
            <person name="Jen D."/>
            <person name="Larson L."/>
            <person name="Lewis B."/>
            <person name="Mehta T."/>
            <person name="Park D."/>
            <person name="Pearson M."/>
            <person name="Roberts A."/>
            <person name="Saif S."/>
            <person name="Shea T."/>
            <person name="Shenoy N."/>
            <person name="Sisk P."/>
            <person name="Stolte C."/>
            <person name="Sykes S."/>
            <person name="Walk T."/>
            <person name="White J."/>
            <person name="Yandava C."/>
            <person name="Allison M.J."/>
            <person name="Lander E."/>
            <person name="Nusbaum C."/>
            <person name="Galagan J."/>
            <person name="Birren B."/>
        </authorList>
    </citation>
    <scope>NUCLEOTIDE SEQUENCE [LARGE SCALE GENOMIC DNA]</scope>
    <source>
        <strain evidence="3 4">OXCC13</strain>
    </source>
</reference>
<dbReference type="InterPro" id="IPR037053">
    <property type="entry name" value="Phage_tail_collar_dom_sf"/>
</dbReference>
<dbReference type="InterPro" id="IPR011083">
    <property type="entry name" value="Phage_tail_collar_dom"/>
</dbReference>
<evidence type="ECO:0000259" key="2">
    <source>
        <dbReference type="Pfam" id="PF07484"/>
    </source>
</evidence>
<organism evidence="3 4">
    <name type="scientific">Oxalobacter formigenes OXCC13</name>
    <dbReference type="NCBI Taxonomy" id="556269"/>
    <lineage>
        <taxon>Bacteria</taxon>
        <taxon>Pseudomonadati</taxon>
        <taxon>Pseudomonadota</taxon>
        <taxon>Betaproteobacteria</taxon>
        <taxon>Burkholderiales</taxon>
        <taxon>Oxalobacteraceae</taxon>
        <taxon>Oxalobacter</taxon>
    </lineage>
</organism>
<dbReference type="AlphaFoldDB" id="C3X8R9"/>
<dbReference type="EMBL" id="GG658170">
    <property type="protein sequence ID" value="EEO29595.1"/>
    <property type="molecule type" value="Genomic_DNA"/>
</dbReference>
<accession>C3X8R9</accession>
<protein>
    <submittedName>
        <fullName evidence="3">Phage Tail Collar Domain protein</fullName>
    </submittedName>
</protein>
<dbReference type="Pfam" id="PF07484">
    <property type="entry name" value="Collar"/>
    <property type="match status" value="1"/>
</dbReference>
<dbReference type="eggNOG" id="COG4675">
    <property type="taxonomic scope" value="Bacteria"/>
</dbReference>